<gene>
    <name evidence="2" type="ORF">GMLC_22730</name>
</gene>
<dbReference type="AlphaFoldDB" id="A0A6V8N9X7"/>
<proteinExistence type="predicted"/>
<dbReference type="EMBL" id="BLXZ01000004">
    <property type="protein sequence ID" value="GFO68694.1"/>
    <property type="molecule type" value="Genomic_DNA"/>
</dbReference>
<comment type="caution">
    <text evidence="2">The sequence shown here is derived from an EMBL/GenBank/DDBJ whole genome shotgun (WGS) entry which is preliminary data.</text>
</comment>
<organism evidence="2 3">
    <name type="scientific">Geomonas limicola</name>
    <dbReference type="NCBI Taxonomy" id="2740186"/>
    <lineage>
        <taxon>Bacteria</taxon>
        <taxon>Pseudomonadati</taxon>
        <taxon>Thermodesulfobacteriota</taxon>
        <taxon>Desulfuromonadia</taxon>
        <taxon>Geobacterales</taxon>
        <taxon>Geobacteraceae</taxon>
        <taxon>Geomonas</taxon>
    </lineage>
</organism>
<keyword evidence="3" id="KW-1185">Reference proteome</keyword>
<evidence type="ECO:0008006" key="4">
    <source>
        <dbReference type="Google" id="ProtNLM"/>
    </source>
</evidence>
<accession>A0A6V8N9X7</accession>
<feature type="region of interest" description="Disordered" evidence="1">
    <location>
        <begin position="1"/>
        <end position="26"/>
    </location>
</feature>
<protein>
    <recommendedName>
        <fullName evidence="4">Helix-turn-helix domain-containing protein</fullName>
    </recommendedName>
</protein>
<evidence type="ECO:0000256" key="1">
    <source>
        <dbReference type="SAM" id="MobiDB-lite"/>
    </source>
</evidence>
<sequence length="95" mass="10666">MKSAVAQEKRRGRPEGSKNRHRELPATIHPDQRLTVAEMAALSGKSKSFFLTNLSLARTGRKHTTMPPVSKIGRHLLCRAADFFQWLEGKQLDVA</sequence>
<reference evidence="3" key="1">
    <citation type="submission" date="2020-06" db="EMBL/GenBank/DDBJ databases">
        <title>Draft genomic sequecing of Geomonas sp. Red745.</title>
        <authorList>
            <person name="Itoh H."/>
            <person name="Xu Z.X."/>
            <person name="Ushijima N."/>
            <person name="Masuda Y."/>
            <person name="Shiratori Y."/>
            <person name="Senoo K."/>
        </authorList>
    </citation>
    <scope>NUCLEOTIDE SEQUENCE [LARGE SCALE GENOMIC DNA]</scope>
    <source>
        <strain evidence="3">Red745</strain>
    </source>
</reference>
<dbReference type="Proteomes" id="UP000587586">
    <property type="component" value="Unassembled WGS sequence"/>
</dbReference>
<evidence type="ECO:0000313" key="3">
    <source>
        <dbReference type="Proteomes" id="UP000587586"/>
    </source>
</evidence>
<feature type="compositionally biased region" description="Basic and acidic residues" evidence="1">
    <location>
        <begin position="7"/>
        <end position="24"/>
    </location>
</feature>
<name>A0A6V8N9X7_9BACT</name>
<evidence type="ECO:0000313" key="2">
    <source>
        <dbReference type="EMBL" id="GFO68694.1"/>
    </source>
</evidence>